<evidence type="ECO:0000313" key="2">
    <source>
        <dbReference type="Proteomes" id="UP000324800"/>
    </source>
</evidence>
<evidence type="ECO:0000313" key="1">
    <source>
        <dbReference type="EMBL" id="KAA6371181.1"/>
    </source>
</evidence>
<accession>A0A5J4UM98</accession>
<name>A0A5J4UM98_9EUKA</name>
<dbReference type="AlphaFoldDB" id="A0A5J4UM98"/>
<gene>
    <name evidence="1" type="ORF">EZS28_033292</name>
</gene>
<dbReference type="EMBL" id="SNRW01014702">
    <property type="protein sequence ID" value="KAA6371181.1"/>
    <property type="molecule type" value="Genomic_DNA"/>
</dbReference>
<organism evidence="1 2">
    <name type="scientific">Streblomastix strix</name>
    <dbReference type="NCBI Taxonomy" id="222440"/>
    <lineage>
        <taxon>Eukaryota</taxon>
        <taxon>Metamonada</taxon>
        <taxon>Preaxostyla</taxon>
        <taxon>Oxymonadida</taxon>
        <taxon>Streblomastigidae</taxon>
        <taxon>Streblomastix</taxon>
    </lineage>
</organism>
<proteinExistence type="predicted"/>
<dbReference type="Proteomes" id="UP000324800">
    <property type="component" value="Unassembled WGS sequence"/>
</dbReference>
<comment type="caution">
    <text evidence="1">The sequence shown here is derived from an EMBL/GenBank/DDBJ whole genome shotgun (WGS) entry which is preliminary data.</text>
</comment>
<protein>
    <submittedName>
        <fullName evidence="1">Uncharacterized protein</fullName>
    </submittedName>
</protein>
<sequence>MGDQAYSAEDLLVWVYETNWIETDQVVPDQVTPAFDAIPQLSIVNGSAGVSTEYSRGDHQNPLQVSTIFPAKDTANGEEGVANTYASSDHTHHVNLSSSVPLKDTGTGTAGTDNVYASVTHQYPLNVDQSSVNIPLLNATAAANGTSDYNCGNEHVHPQQLSYDGNLTATKFFKTGGTSNDIFLANGETKKVVLASKTYQVIEQPQYIKLCTLIALNFSTDNSIEFQIDSRSGFGKLQFNQHWSNGTGIDKYQYQFIPSLATGFSNAWIIYFDTGINRYGELWCLIDSYSYNTYIYQTSISVFQGIITDILTTVPQSKLPTDYSCINQLFANMYGNLQLNPVQSGQQGYDDGLRVARTIESTGSTSINLGCSRTLNNGVVQGQWIKYSPSINVMQATQSFKIAASNQAADDVTRGLQIQVDANTLKFNNHILVDDAPNQTITGIKTFYKIIQVNPSISGTFKEGIRLSKHTTNQWSNIKFGCDPNSNSGYNINQWLIRTEGNNGQNQYRFTIVKAGQEGDNNRGLQISADGNTLTFNGSVIAGTGATNGATNGSVNYSAGNRILWGQNSIDTIDGFYIDGAKVYQRGHPITMGSVSL</sequence>
<reference evidence="1 2" key="1">
    <citation type="submission" date="2019-03" db="EMBL/GenBank/DDBJ databases">
        <title>Single cell metagenomics reveals metabolic interactions within the superorganism composed of flagellate Streblomastix strix and complex community of Bacteroidetes bacteria on its surface.</title>
        <authorList>
            <person name="Treitli S.C."/>
            <person name="Kolisko M."/>
            <person name="Husnik F."/>
            <person name="Keeling P."/>
            <person name="Hampl V."/>
        </authorList>
    </citation>
    <scope>NUCLEOTIDE SEQUENCE [LARGE SCALE GENOMIC DNA]</scope>
    <source>
        <strain evidence="1">ST1C</strain>
    </source>
</reference>